<accession>A0A431VYM5</accession>
<dbReference type="InterPro" id="IPR016047">
    <property type="entry name" value="M23ase_b-sheet_dom"/>
</dbReference>
<feature type="compositionally biased region" description="Low complexity" evidence="3">
    <location>
        <begin position="283"/>
        <end position="317"/>
    </location>
</feature>
<dbReference type="Proteomes" id="UP000277766">
    <property type="component" value="Unassembled WGS sequence"/>
</dbReference>
<dbReference type="Gene3D" id="6.10.250.3150">
    <property type="match status" value="1"/>
</dbReference>
<feature type="compositionally biased region" description="Basic and acidic residues" evidence="3">
    <location>
        <begin position="264"/>
        <end position="282"/>
    </location>
</feature>
<dbReference type="AlphaFoldDB" id="A0A431VYM5"/>
<feature type="chain" id="PRO_5019168225" evidence="4">
    <location>
        <begin position="23"/>
        <end position="506"/>
    </location>
</feature>
<evidence type="ECO:0000256" key="4">
    <source>
        <dbReference type="SAM" id="SignalP"/>
    </source>
</evidence>
<keyword evidence="2" id="KW-0175">Coiled coil</keyword>
<dbReference type="SUPFAM" id="SSF51261">
    <property type="entry name" value="Duplicated hybrid motif"/>
    <property type="match status" value="1"/>
</dbReference>
<dbReference type="GO" id="GO:0004222">
    <property type="term" value="F:metalloendopeptidase activity"/>
    <property type="evidence" value="ECO:0007669"/>
    <property type="project" value="TreeGrafter"/>
</dbReference>
<dbReference type="OrthoDB" id="62910at2"/>
<proteinExistence type="predicted"/>
<sequence length="506" mass="53686">MTPRPSGVWLALGLLALGTWTAAQTTQQPGDPLQQQLEQQQAVGERQRELLAEIRSAIEGLTEQEEATLAQLDGLNAEIDRLRGATELLELRQQRTAARLNTTQRDIVALQARVGQLRGSVSAGLNSLYRERSAEYLALLSQSQSLPDLLLRLRWANYAGDRQVTLIQELQLEEARLGAQLAQQREDQAQLKAYQVERETALGQLAARQAEAQTLLAKLRQSAEGQRLLALQGQAELQQTGQNIEVLLDTAVQQQAALEQQRQRDLAQQRQREEEAAARLRAAEAASQAAARAAASASAAPRPTPPASTATTAAQPTPAAPPSTPAPALAPPPATSRPSAAPSVSSAPAAQPLPAPPSAEQLAELRAQVEVGEQLTAAQLAPVQARLDDLQLPLPGAQVAERFSTETPWTVLKAAGHAQAAAAEEGVVLAVTSYNSLGWVVLLDHGEGMVTAYLGLDQPEVSVGDRLAQGDPLGAVGGSPVFGPGAMAFQVSRVDGEQRTPIPPPF</sequence>
<dbReference type="InterPro" id="IPR050570">
    <property type="entry name" value="Cell_wall_metabolism_enzyme"/>
</dbReference>
<feature type="coiled-coil region" evidence="2">
    <location>
        <begin position="58"/>
        <end position="92"/>
    </location>
</feature>
<dbReference type="Gene3D" id="2.70.70.10">
    <property type="entry name" value="Glucose Permease (Domain IIA)"/>
    <property type="match status" value="1"/>
</dbReference>
<feature type="region of interest" description="Disordered" evidence="3">
    <location>
        <begin position="264"/>
        <end position="358"/>
    </location>
</feature>
<evidence type="ECO:0000256" key="2">
    <source>
        <dbReference type="SAM" id="Coils"/>
    </source>
</evidence>
<reference evidence="6 7" key="1">
    <citation type="submission" date="2018-12" db="EMBL/GenBank/DDBJ databases">
        <title>Deinococcus radiophilus ATCC 27603 genome sequencing and assembly.</title>
        <authorList>
            <person name="Maclea K.S."/>
            <person name="Maynard C.R."/>
        </authorList>
    </citation>
    <scope>NUCLEOTIDE SEQUENCE [LARGE SCALE GENOMIC DNA]</scope>
    <source>
        <strain evidence="6 7">ATCC 27603</strain>
    </source>
</reference>
<keyword evidence="1 4" id="KW-0732">Signal</keyword>
<dbReference type="PANTHER" id="PTHR21666">
    <property type="entry name" value="PEPTIDASE-RELATED"/>
    <property type="match status" value="1"/>
</dbReference>
<keyword evidence="7" id="KW-1185">Reference proteome</keyword>
<dbReference type="EMBL" id="RXPE01000007">
    <property type="protein sequence ID" value="RTR28324.1"/>
    <property type="molecule type" value="Genomic_DNA"/>
</dbReference>
<evidence type="ECO:0000313" key="7">
    <source>
        <dbReference type="Proteomes" id="UP000277766"/>
    </source>
</evidence>
<comment type="caution">
    <text evidence="6">The sequence shown here is derived from an EMBL/GenBank/DDBJ whole genome shotgun (WGS) entry which is preliminary data.</text>
</comment>
<feature type="compositionally biased region" description="Pro residues" evidence="3">
    <location>
        <begin position="318"/>
        <end position="335"/>
    </location>
</feature>
<dbReference type="CDD" id="cd12797">
    <property type="entry name" value="M23_peptidase"/>
    <property type="match status" value="1"/>
</dbReference>
<dbReference type="InterPro" id="IPR011055">
    <property type="entry name" value="Dup_hybrid_motif"/>
</dbReference>
<feature type="signal peptide" evidence="4">
    <location>
        <begin position="1"/>
        <end position="22"/>
    </location>
</feature>
<evidence type="ECO:0000313" key="6">
    <source>
        <dbReference type="EMBL" id="RTR28324.1"/>
    </source>
</evidence>
<name>A0A431VYM5_9DEIO</name>
<organism evidence="6 7">
    <name type="scientific">Deinococcus radiophilus</name>
    <dbReference type="NCBI Taxonomy" id="32062"/>
    <lineage>
        <taxon>Bacteria</taxon>
        <taxon>Thermotogati</taxon>
        <taxon>Deinococcota</taxon>
        <taxon>Deinococci</taxon>
        <taxon>Deinococcales</taxon>
        <taxon>Deinococcaceae</taxon>
        <taxon>Deinococcus</taxon>
    </lineage>
</organism>
<protein>
    <submittedName>
        <fullName evidence="6">Peptidase M23</fullName>
    </submittedName>
</protein>
<dbReference type="RefSeq" id="WP_126351716.1">
    <property type="nucleotide sequence ID" value="NZ_CP086380.1"/>
</dbReference>
<evidence type="ECO:0000256" key="1">
    <source>
        <dbReference type="ARBA" id="ARBA00022729"/>
    </source>
</evidence>
<dbReference type="PANTHER" id="PTHR21666:SF289">
    <property type="entry name" value="L-ALA--D-GLU ENDOPEPTIDASE"/>
    <property type="match status" value="1"/>
</dbReference>
<feature type="compositionally biased region" description="Low complexity" evidence="3">
    <location>
        <begin position="336"/>
        <end position="350"/>
    </location>
</feature>
<evidence type="ECO:0000259" key="5">
    <source>
        <dbReference type="Pfam" id="PF01551"/>
    </source>
</evidence>
<feature type="domain" description="M23ase beta-sheet core" evidence="5">
    <location>
        <begin position="413"/>
        <end position="491"/>
    </location>
</feature>
<evidence type="ECO:0000256" key="3">
    <source>
        <dbReference type="SAM" id="MobiDB-lite"/>
    </source>
</evidence>
<gene>
    <name evidence="6" type="ORF">EJ104_05275</name>
</gene>
<dbReference type="Pfam" id="PF01551">
    <property type="entry name" value="Peptidase_M23"/>
    <property type="match status" value="1"/>
</dbReference>